<dbReference type="Pfam" id="PF00990">
    <property type="entry name" value="GGDEF"/>
    <property type="match status" value="1"/>
</dbReference>
<evidence type="ECO:0000259" key="3">
    <source>
        <dbReference type="PROSITE" id="PS50887"/>
    </source>
</evidence>
<dbReference type="NCBIfam" id="TIGR00254">
    <property type="entry name" value="GGDEF"/>
    <property type="match status" value="1"/>
</dbReference>
<evidence type="ECO:0000256" key="1">
    <source>
        <dbReference type="ARBA" id="ARBA00012528"/>
    </source>
</evidence>
<dbReference type="GO" id="GO:0005886">
    <property type="term" value="C:plasma membrane"/>
    <property type="evidence" value="ECO:0007669"/>
    <property type="project" value="TreeGrafter"/>
</dbReference>
<dbReference type="AlphaFoldDB" id="A0A4R9K0R8"/>
<dbReference type="Gene3D" id="2.40.10.220">
    <property type="entry name" value="predicted glycosyltransferase like domains"/>
    <property type="match status" value="1"/>
</dbReference>
<dbReference type="SMART" id="SM00267">
    <property type="entry name" value="GGDEF"/>
    <property type="match status" value="1"/>
</dbReference>
<reference evidence="4" key="1">
    <citation type="journal article" date="2019" name="PLoS Negl. Trop. Dis.">
        <title>Revisiting the worldwide diversity of Leptospira species in the environment.</title>
        <authorList>
            <person name="Vincent A.T."/>
            <person name="Schiettekatte O."/>
            <person name="Bourhy P."/>
            <person name="Veyrier F.J."/>
            <person name="Picardeau M."/>
        </authorList>
    </citation>
    <scope>NUCLEOTIDE SEQUENCE [LARGE SCALE GENOMIC DNA]</scope>
    <source>
        <strain evidence="4">201702476</strain>
    </source>
</reference>
<feature type="domain" description="GGDEF" evidence="3">
    <location>
        <begin position="136"/>
        <end position="265"/>
    </location>
</feature>
<keyword evidence="5" id="KW-1185">Reference proteome</keyword>
<dbReference type="SUPFAM" id="SSF55073">
    <property type="entry name" value="Nucleotide cyclase"/>
    <property type="match status" value="1"/>
</dbReference>
<dbReference type="GO" id="GO:0043709">
    <property type="term" value="P:cell adhesion involved in single-species biofilm formation"/>
    <property type="evidence" value="ECO:0007669"/>
    <property type="project" value="TreeGrafter"/>
</dbReference>
<evidence type="ECO:0000313" key="5">
    <source>
        <dbReference type="Proteomes" id="UP000297693"/>
    </source>
</evidence>
<proteinExistence type="predicted"/>
<name>A0A4R9K0R8_9LEPT</name>
<dbReference type="EC" id="2.7.7.65" evidence="1"/>
<dbReference type="GO" id="GO:0052621">
    <property type="term" value="F:diguanylate cyclase activity"/>
    <property type="evidence" value="ECO:0007669"/>
    <property type="project" value="UniProtKB-EC"/>
</dbReference>
<protein>
    <recommendedName>
        <fullName evidence="1">diguanylate cyclase</fullName>
        <ecNumber evidence="1">2.7.7.65</ecNumber>
    </recommendedName>
</protein>
<dbReference type="InterPro" id="IPR029787">
    <property type="entry name" value="Nucleotide_cyclase"/>
</dbReference>
<dbReference type="CDD" id="cd01949">
    <property type="entry name" value="GGDEF"/>
    <property type="match status" value="1"/>
</dbReference>
<dbReference type="InterPro" id="IPR009875">
    <property type="entry name" value="PilZ_domain"/>
</dbReference>
<evidence type="ECO:0000256" key="2">
    <source>
        <dbReference type="ARBA" id="ARBA00034247"/>
    </source>
</evidence>
<comment type="catalytic activity">
    <reaction evidence="2">
        <text>2 GTP = 3',3'-c-di-GMP + 2 diphosphate</text>
        <dbReference type="Rhea" id="RHEA:24898"/>
        <dbReference type="ChEBI" id="CHEBI:33019"/>
        <dbReference type="ChEBI" id="CHEBI:37565"/>
        <dbReference type="ChEBI" id="CHEBI:58805"/>
        <dbReference type="EC" id="2.7.7.65"/>
    </reaction>
</comment>
<organism evidence="4 5">
    <name type="scientific">Leptospira ognonensis</name>
    <dbReference type="NCBI Taxonomy" id="2484945"/>
    <lineage>
        <taxon>Bacteria</taxon>
        <taxon>Pseudomonadati</taxon>
        <taxon>Spirochaetota</taxon>
        <taxon>Spirochaetia</taxon>
        <taxon>Leptospirales</taxon>
        <taxon>Leptospiraceae</taxon>
        <taxon>Leptospira</taxon>
    </lineage>
</organism>
<evidence type="ECO:0000313" key="4">
    <source>
        <dbReference type="EMBL" id="TGL58288.1"/>
    </source>
</evidence>
<dbReference type="PANTHER" id="PTHR45138:SF9">
    <property type="entry name" value="DIGUANYLATE CYCLASE DGCM-RELATED"/>
    <property type="match status" value="1"/>
</dbReference>
<dbReference type="FunFam" id="3.30.70.270:FF:000001">
    <property type="entry name" value="Diguanylate cyclase domain protein"/>
    <property type="match status" value="1"/>
</dbReference>
<dbReference type="EMBL" id="RQGD01000034">
    <property type="protein sequence ID" value="TGL58288.1"/>
    <property type="molecule type" value="Genomic_DNA"/>
</dbReference>
<dbReference type="OrthoDB" id="9805474at2"/>
<dbReference type="GO" id="GO:0035438">
    <property type="term" value="F:cyclic-di-GMP binding"/>
    <property type="evidence" value="ECO:0007669"/>
    <property type="project" value="InterPro"/>
</dbReference>
<gene>
    <name evidence="4" type="ORF">EHQ58_12160</name>
</gene>
<dbReference type="Pfam" id="PF07238">
    <property type="entry name" value="PilZ"/>
    <property type="match status" value="1"/>
</dbReference>
<dbReference type="PANTHER" id="PTHR45138">
    <property type="entry name" value="REGULATORY COMPONENTS OF SENSORY TRANSDUCTION SYSTEM"/>
    <property type="match status" value="1"/>
</dbReference>
<dbReference type="InterPro" id="IPR050469">
    <property type="entry name" value="Diguanylate_Cyclase"/>
</dbReference>
<dbReference type="GO" id="GO:1902201">
    <property type="term" value="P:negative regulation of bacterial-type flagellum-dependent cell motility"/>
    <property type="evidence" value="ECO:0007669"/>
    <property type="project" value="TreeGrafter"/>
</dbReference>
<dbReference type="Proteomes" id="UP000297693">
    <property type="component" value="Unassembled WGS sequence"/>
</dbReference>
<accession>A0A4R9K0R8</accession>
<sequence>MDILDEDSANEEYLFEKLRDSATVLDSGYHVYSALLRVFTSMDFPEDEAETIWKEIIEYKNSLSDQLKRDVGFRVAMLDYFINVNKKLSNPKLIEIRLFAETEKLVLVDELTRLYNRRHFQNSLQREFKQAKRYNLPLSLLIIDIDNFKKINDTYGHPKGDQILVSVATTIATNMRLEDTACRIGGEEFAVILPQTNEPSAMIAAQKLLENIRQIEFENEKVTVSGGIVSYPDKANSVEQLFDFADRALYFAKYSGKNRVIAYSPDKRGSLRFEANFELACKLTDKSFKTISKNISVTGLAFETTEHINLNDFMDVRLEDHLTGHLIEAKIKIVRKEITTNNTFHIGAEFIELGHHGKEILRTLSTR</sequence>
<dbReference type="PROSITE" id="PS50887">
    <property type="entry name" value="GGDEF"/>
    <property type="match status" value="1"/>
</dbReference>
<dbReference type="InterPro" id="IPR000160">
    <property type="entry name" value="GGDEF_dom"/>
</dbReference>
<dbReference type="Gene3D" id="3.30.70.270">
    <property type="match status" value="1"/>
</dbReference>
<dbReference type="InterPro" id="IPR043128">
    <property type="entry name" value="Rev_trsase/Diguanyl_cyclase"/>
</dbReference>
<comment type="caution">
    <text evidence="4">The sequence shown here is derived from an EMBL/GenBank/DDBJ whole genome shotgun (WGS) entry which is preliminary data.</text>
</comment>